<dbReference type="Gramene" id="LPERR01G04700.2">
    <property type="protein sequence ID" value="LPERR01G04700.2"/>
    <property type="gene ID" value="LPERR01G04700"/>
</dbReference>
<dbReference type="PANTHER" id="PTHR45093:SF3">
    <property type="entry name" value="OS01G0177100 PROTEIN"/>
    <property type="match status" value="1"/>
</dbReference>
<feature type="region of interest" description="Disordered" evidence="4">
    <location>
        <begin position="308"/>
        <end position="355"/>
    </location>
</feature>
<sequence>MAQGAWEAEKMLDVYIHDYLLKRNLHSTAKAFQAEGNVSSDPVAIDAPGGFLLEWWSVFWDIFIARTNEKHSEVAASYIEMYEERVKNSVQRNTLDEAPAKQQRFTENIGQLLESNSSSMVKSVAIPSQASGQIFHGSAGGMSGTLQHAQARNQQLQASTQEIKVDTDALHMRAAGADGSLIGVPGTNPAGNNLTLKGWPLTGLDQLRSGFLQQKSFMQSPQPLHHLQFLTPQQQQLLLQAQQNMTPSPGEMDSRRLRMLLSSRSIVPGRDGQSNSYTEIIPSVGPSLQNVCSPVQRMETDMLMKVSKNQNGRKRKQPISSSAPANSSGTANTAVPSSEPSTPSSQSPVDTISMPSLHHSANISKALVVYGASTPSTMGSPANHLADMDHFVEDGSLEDNVDSFLSHDDADRRDTVTRCMEPTKGFIFREISSVQASMNKVVCCHFSSDGKLLATGGHDKKVVLWHAETLKQKSILEEHSLLITDVRFSPSIARLATSSFDKTVRVWDADNQGYSFRTFTGHSASVMSLDFHPNKDDLICSCDGDNEIRFWSINNGNIVRIFKGGSSQLRFQPRLGGYLAAASENAVSILDVETQACIRRFEGHTKHVDSMCWDPTGEYVVSVSEDTVKSLELWDMSENRTMTLAAHDSLITALASSSSGLVASTSHDKFVKLWK</sequence>
<accession>A0A0D9UXG2</accession>
<dbReference type="InterPro" id="IPR020472">
    <property type="entry name" value="WD40_PAC1"/>
</dbReference>
<dbReference type="Gene3D" id="2.130.10.10">
    <property type="entry name" value="YVTN repeat-like/Quinoprotein amine dehydrogenase"/>
    <property type="match status" value="2"/>
</dbReference>
<dbReference type="AlphaFoldDB" id="A0A0D9UXG2"/>
<dbReference type="PROSITE" id="PS50896">
    <property type="entry name" value="LISH"/>
    <property type="match status" value="1"/>
</dbReference>
<dbReference type="SUPFAM" id="SSF50978">
    <property type="entry name" value="WD40 repeat-like"/>
    <property type="match status" value="1"/>
</dbReference>
<feature type="compositionally biased region" description="Polar residues" evidence="4">
    <location>
        <begin position="318"/>
        <end position="335"/>
    </location>
</feature>
<dbReference type="EnsemblPlants" id="LPERR01G04700.2">
    <property type="protein sequence ID" value="LPERR01G04700.2"/>
    <property type="gene ID" value="LPERR01G04700"/>
</dbReference>
<dbReference type="SMART" id="SM00320">
    <property type="entry name" value="WD40"/>
    <property type="match status" value="6"/>
</dbReference>
<feature type="repeat" description="WD" evidence="3">
    <location>
        <begin position="434"/>
        <end position="475"/>
    </location>
</feature>
<evidence type="ECO:0000256" key="3">
    <source>
        <dbReference type="PROSITE-ProRule" id="PRU00221"/>
    </source>
</evidence>
<dbReference type="CDD" id="cd00200">
    <property type="entry name" value="WD40"/>
    <property type="match status" value="1"/>
</dbReference>
<dbReference type="PANTHER" id="PTHR45093">
    <property type="entry name" value="TRANSCRIPTION ACTIVATOR MSS11"/>
    <property type="match status" value="1"/>
</dbReference>
<reference evidence="5 6" key="1">
    <citation type="submission" date="2012-08" db="EMBL/GenBank/DDBJ databases">
        <title>Oryza genome evolution.</title>
        <authorList>
            <person name="Wing R.A."/>
        </authorList>
    </citation>
    <scope>NUCLEOTIDE SEQUENCE</scope>
</reference>
<dbReference type="InterPro" id="IPR015943">
    <property type="entry name" value="WD40/YVTN_repeat-like_dom_sf"/>
</dbReference>
<keyword evidence="6" id="KW-1185">Reference proteome</keyword>
<feature type="compositionally biased region" description="Low complexity" evidence="4">
    <location>
        <begin position="336"/>
        <end position="348"/>
    </location>
</feature>
<dbReference type="PROSITE" id="PS50082">
    <property type="entry name" value="WD_REPEATS_2"/>
    <property type="match status" value="4"/>
</dbReference>
<dbReference type="InterPro" id="IPR006594">
    <property type="entry name" value="LisH"/>
</dbReference>
<name>A0A0D9UXG2_9ORYZ</name>
<dbReference type="FunFam" id="2.130.10.10:FF:000495">
    <property type="entry name" value="Transcriptional corepressor LEUNIG"/>
    <property type="match status" value="1"/>
</dbReference>
<feature type="repeat" description="WD" evidence="3">
    <location>
        <begin position="476"/>
        <end position="511"/>
    </location>
</feature>
<evidence type="ECO:0000256" key="1">
    <source>
        <dbReference type="ARBA" id="ARBA00022574"/>
    </source>
</evidence>
<evidence type="ECO:0008006" key="7">
    <source>
        <dbReference type="Google" id="ProtNLM"/>
    </source>
</evidence>
<dbReference type="SMART" id="SM00667">
    <property type="entry name" value="LisH"/>
    <property type="match status" value="1"/>
</dbReference>
<dbReference type="Pfam" id="PF08513">
    <property type="entry name" value="LisH"/>
    <property type="match status" value="1"/>
</dbReference>
<evidence type="ECO:0000313" key="5">
    <source>
        <dbReference type="EnsemblPlants" id="LPERR01G04700.2"/>
    </source>
</evidence>
<evidence type="ECO:0000256" key="4">
    <source>
        <dbReference type="SAM" id="MobiDB-lite"/>
    </source>
</evidence>
<feature type="repeat" description="WD" evidence="3">
    <location>
        <begin position="644"/>
        <end position="675"/>
    </location>
</feature>
<dbReference type="PROSITE" id="PS50294">
    <property type="entry name" value="WD_REPEATS_REGION"/>
    <property type="match status" value="4"/>
</dbReference>
<dbReference type="GO" id="GO:0005634">
    <property type="term" value="C:nucleus"/>
    <property type="evidence" value="ECO:0007669"/>
    <property type="project" value="TreeGrafter"/>
</dbReference>
<dbReference type="PRINTS" id="PR00320">
    <property type="entry name" value="GPROTEINBRPT"/>
</dbReference>
<proteinExistence type="predicted"/>
<protein>
    <recommendedName>
        <fullName evidence="7">LisH domain-containing protein</fullName>
    </recommendedName>
</protein>
<feature type="repeat" description="WD" evidence="3">
    <location>
        <begin position="519"/>
        <end position="561"/>
    </location>
</feature>
<dbReference type="HOGENOM" id="CLU_000288_57_28_1"/>
<reference evidence="5" key="3">
    <citation type="submission" date="2015-04" db="UniProtKB">
        <authorList>
            <consortium name="EnsemblPlants"/>
        </authorList>
    </citation>
    <scope>IDENTIFICATION</scope>
</reference>
<dbReference type="InterPro" id="IPR001680">
    <property type="entry name" value="WD40_rpt"/>
</dbReference>
<dbReference type="Proteomes" id="UP000032180">
    <property type="component" value="Chromosome 1"/>
</dbReference>
<dbReference type="Pfam" id="PF00400">
    <property type="entry name" value="WD40"/>
    <property type="match status" value="5"/>
</dbReference>
<keyword evidence="2" id="KW-0677">Repeat</keyword>
<dbReference type="InterPro" id="IPR036322">
    <property type="entry name" value="WD40_repeat_dom_sf"/>
</dbReference>
<keyword evidence="1 3" id="KW-0853">WD repeat</keyword>
<dbReference type="InterPro" id="IPR019775">
    <property type="entry name" value="WD40_repeat_CS"/>
</dbReference>
<reference evidence="6" key="2">
    <citation type="submission" date="2013-12" db="EMBL/GenBank/DDBJ databases">
        <authorList>
            <person name="Yu Y."/>
            <person name="Lee S."/>
            <person name="de Baynast K."/>
            <person name="Wissotski M."/>
            <person name="Liu L."/>
            <person name="Talag J."/>
            <person name="Goicoechea J."/>
            <person name="Angelova A."/>
            <person name="Jetty R."/>
            <person name="Kudrna D."/>
            <person name="Golser W."/>
            <person name="Rivera L."/>
            <person name="Zhang J."/>
            <person name="Wing R."/>
        </authorList>
    </citation>
    <scope>NUCLEOTIDE SEQUENCE</scope>
</reference>
<organism evidence="5 6">
    <name type="scientific">Leersia perrieri</name>
    <dbReference type="NCBI Taxonomy" id="77586"/>
    <lineage>
        <taxon>Eukaryota</taxon>
        <taxon>Viridiplantae</taxon>
        <taxon>Streptophyta</taxon>
        <taxon>Embryophyta</taxon>
        <taxon>Tracheophyta</taxon>
        <taxon>Spermatophyta</taxon>
        <taxon>Magnoliopsida</taxon>
        <taxon>Liliopsida</taxon>
        <taxon>Poales</taxon>
        <taxon>Poaceae</taxon>
        <taxon>BOP clade</taxon>
        <taxon>Oryzoideae</taxon>
        <taxon>Oryzeae</taxon>
        <taxon>Oryzinae</taxon>
        <taxon>Leersia</taxon>
    </lineage>
</organism>
<evidence type="ECO:0000313" key="6">
    <source>
        <dbReference type="Proteomes" id="UP000032180"/>
    </source>
</evidence>
<evidence type="ECO:0000256" key="2">
    <source>
        <dbReference type="ARBA" id="ARBA00022737"/>
    </source>
</evidence>
<dbReference type="PROSITE" id="PS00678">
    <property type="entry name" value="WD_REPEATS_1"/>
    <property type="match status" value="1"/>
</dbReference>